<dbReference type="InterPro" id="IPR052340">
    <property type="entry name" value="RNase_Y/CdgJ"/>
</dbReference>
<dbReference type="OrthoDB" id="355331at2"/>
<dbReference type="PROSITE" id="PS51833">
    <property type="entry name" value="HDOD"/>
    <property type="match status" value="1"/>
</dbReference>
<organism evidence="2 3">
    <name type="scientific">Marispirochaeta aestuarii</name>
    <dbReference type="NCBI Taxonomy" id="1963862"/>
    <lineage>
        <taxon>Bacteria</taxon>
        <taxon>Pseudomonadati</taxon>
        <taxon>Spirochaetota</taxon>
        <taxon>Spirochaetia</taxon>
        <taxon>Spirochaetales</taxon>
        <taxon>Spirochaetaceae</taxon>
        <taxon>Marispirochaeta</taxon>
    </lineage>
</organism>
<reference evidence="2 3" key="1">
    <citation type="submission" date="2017-03" db="EMBL/GenBank/DDBJ databases">
        <title>Draft Genome sequence of Marispirochaeta sp. strain JC444.</title>
        <authorList>
            <person name="Shivani Y."/>
            <person name="Subhash Y."/>
            <person name="Sasikala C."/>
            <person name="Ramana C."/>
        </authorList>
    </citation>
    <scope>NUCLEOTIDE SEQUENCE [LARGE SCALE GENOMIC DNA]</scope>
    <source>
        <strain evidence="2 3">JC444</strain>
    </source>
</reference>
<proteinExistence type="predicted"/>
<protein>
    <submittedName>
        <fullName evidence="2">Phosphohydrolase</fullName>
    </submittedName>
</protein>
<evidence type="ECO:0000259" key="1">
    <source>
        <dbReference type="PROSITE" id="PS51833"/>
    </source>
</evidence>
<dbReference type="RefSeq" id="WP_083050917.1">
    <property type="nucleotide sequence ID" value="NZ_CAXXQO010000003.1"/>
</dbReference>
<dbReference type="SMART" id="SM00471">
    <property type="entry name" value="HDc"/>
    <property type="match status" value="1"/>
</dbReference>
<dbReference type="Proteomes" id="UP000192343">
    <property type="component" value="Unassembled WGS sequence"/>
</dbReference>
<dbReference type="GO" id="GO:0016787">
    <property type="term" value="F:hydrolase activity"/>
    <property type="evidence" value="ECO:0007669"/>
    <property type="project" value="UniProtKB-KW"/>
</dbReference>
<dbReference type="InterPro" id="IPR006675">
    <property type="entry name" value="HDIG_dom"/>
</dbReference>
<keyword evidence="3" id="KW-1185">Reference proteome</keyword>
<evidence type="ECO:0000313" key="2">
    <source>
        <dbReference type="EMBL" id="ORC34920.1"/>
    </source>
</evidence>
<dbReference type="Pfam" id="PF08668">
    <property type="entry name" value="HDOD"/>
    <property type="match status" value="1"/>
</dbReference>
<gene>
    <name evidence="2" type="ORF">B4O97_11320</name>
</gene>
<accession>A0A1Y1RX98</accession>
<dbReference type="InterPro" id="IPR013976">
    <property type="entry name" value="HDOD"/>
</dbReference>
<dbReference type="Gene3D" id="1.10.3210.10">
    <property type="entry name" value="Hypothetical protein af1432"/>
    <property type="match status" value="1"/>
</dbReference>
<dbReference type="InterPro" id="IPR003607">
    <property type="entry name" value="HD/PDEase_dom"/>
</dbReference>
<keyword evidence="2" id="KW-0378">Hydrolase</keyword>
<dbReference type="STRING" id="1963862.B4O97_11320"/>
<name>A0A1Y1RX98_9SPIO</name>
<dbReference type="EMBL" id="MWQY01000011">
    <property type="protein sequence ID" value="ORC34920.1"/>
    <property type="molecule type" value="Genomic_DNA"/>
</dbReference>
<dbReference type="PANTHER" id="PTHR33525:SF3">
    <property type="entry name" value="RIBONUCLEASE Y"/>
    <property type="match status" value="1"/>
</dbReference>
<dbReference type="PANTHER" id="PTHR33525">
    <property type="match status" value="1"/>
</dbReference>
<dbReference type="CDD" id="cd00077">
    <property type="entry name" value="HDc"/>
    <property type="match status" value="1"/>
</dbReference>
<dbReference type="NCBIfam" id="TIGR00277">
    <property type="entry name" value="HDIG"/>
    <property type="match status" value="1"/>
</dbReference>
<dbReference type="AlphaFoldDB" id="A0A1Y1RX98"/>
<comment type="caution">
    <text evidence="2">The sequence shown here is derived from an EMBL/GenBank/DDBJ whole genome shotgun (WGS) entry which is preliminary data.</text>
</comment>
<sequence>MESNKKNYLYALKIYIDKMPSLPTSVTKIMEISNDPNASPADLNQVISLDPVLMGKVMKLINSAYYGLSQEVTSLVRAIIMLGINTVKNLALSTAVLANLGKGTSAKGLNMDGFWRHSLCVGVTSKLIAKKLKIDPKRLEEFFMAGLLHDIGKIPLNNRLADPYVAAMQNADREQAPLIQAEKNVMGIHHCEVAKIILQRWRLNQEIQDAVSFHHAPLSYEGPHWKIVYAVTTANFFANTFEIGFAGDRYPLSVPPEVFQALDVDMEWFDDIEDQVLSEIEKARIFLKIAT</sequence>
<feature type="domain" description="HDOD" evidence="1">
    <location>
        <begin position="19"/>
        <end position="217"/>
    </location>
</feature>
<evidence type="ECO:0000313" key="3">
    <source>
        <dbReference type="Proteomes" id="UP000192343"/>
    </source>
</evidence>
<dbReference type="SUPFAM" id="SSF109604">
    <property type="entry name" value="HD-domain/PDEase-like"/>
    <property type="match status" value="1"/>
</dbReference>